<dbReference type="GO" id="GO:0016787">
    <property type="term" value="F:hydrolase activity"/>
    <property type="evidence" value="ECO:0007669"/>
    <property type="project" value="UniProtKB-KW"/>
</dbReference>
<dbReference type="SFLD" id="SFLDS00003">
    <property type="entry name" value="Haloacid_Dehalogenase"/>
    <property type="match status" value="1"/>
</dbReference>
<sequence>MTLSTAGCFGPAGSVPVPDEIKLVLFDMDNVLCEYDRGRRVAFLAELAGTTSEFVYKAIWESGFELLGDSGTLDAADYLRGFGERIGYPLSLDEWVEARSRSMKADRAVLEIARRLHETVDVAVLTNNTTLVADHIDTLLPELRPLFGSRIYTSARFKAAKPDPRCYRLCLSELQATPQTVLFVDDLAANVAGAREAGLFAHHHTSVEAFRQALSAHGLLRDG</sequence>
<accession>A0A1L3F445</accession>
<gene>
    <name evidence="1" type="ORF">BKD09_06930</name>
</gene>
<protein>
    <submittedName>
        <fullName evidence="1">Hydrolase</fullName>
    </submittedName>
</protein>
<dbReference type="InterPro" id="IPR036412">
    <property type="entry name" value="HAD-like_sf"/>
</dbReference>
<dbReference type="OrthoDB" id="9807742at2"/>
<dbReference type="Gene3D" id="3.40.50.1000">
    <property type="entry name" value="HAD superfamily/HAD-like"/>
    <property type="match status" value="1"/>
</dbReference>
<dbReference type="InterPro" id="IPR006439">
    <property type="entry name" value="HAD-SF_hydro_IA"/>
</dbReference>
<dbReference type="CDD" id="cd02603">
    <property type="entry name" value="HAD_sEH-N_like"/>
    <property type="match status" value="1"/>
</dbReference>
<dbReference type="NCBIfam" id="TIGR01509">
    <property type="entry name" value="HAD-SF-IA-v3"/>
    <property type="match status" value="1"/>
</dbReference>
<dbReference type="SUPFAM" id="SSF56784">
    <property type="entry name" value="HAD-like"/>
    <property type="match status" value="1"/>
</dbReference>
<dbReference type="EMBL" id="CP017637">
    <property type="protein sequence ID" value="APG08063.1"/>
    <property type="molecule type" value="Genomic_DNA"/>
</dbReference>
<organism evidence="1 2">
    <name type="scientific">Bradyrhizobium japonicum</name>
    <dbReference type="NCBI Taxonomy" id="375"/>
    <lineage>
        <taxon>Bacteria</taxon>
        <taxon>Pseudomonadati</taxon>
        <taxon>Pseudomonadota</taxon>
        <taxon>Alphaproteobacteria</taxon>
        <taxon>Hyphomicrobiales</taxon>
        <taxon>Nitrobacteraceae</taxon>
        <taxon>Bradyrhizobium</taxon>
    </lineage>
</organism>
<name>A0A1L3F445_BRAJP</name>
<dbReference type="AlphaFoldDB" id="A0A1L3F445"/>
<dbReference type="PRINTS" id="PR00413">
    <property type="entry name" value="HADHALOGNASE"/>
</dbReference>
<dbReference type="InterPro" id="IPR023198">
    <property type="entry name" value="PGP-like_dom2"/>
</dbReference>
<reference evidence="1 2" key="1">
    <citation type="submission" date="2016-11" db="EMBL/GenBank/DDBJ databases">
        <title>Complete Genome Sequence of Bradyrhizobium sp. strain J5, an isolated from soybean nodule in Hokkaido.</title>
        <authorList>
            <person name="Kanehara K."/>
        </authorList>
    </citation>
    <scope>NUCLEOTIDE SEQUENCE [LARGE SCALE GENOMIC DNA]</scope>
    <source>
        <strain evidence="1 2">J5</strain>
    </source>
</reference>
<dbReference type="Gene3D" id="1.10.150.240">
    <property type="entry name" value="Putative phosphatase, domain 2"/>
    <property type="match status" value="1"/>
</dbReference>
<dbReference type="PANTHER" id="PTHR43611">
    <property type="entry name" value="ALPHA-D-GLUCOSE 1-PHOSPHATE PHOSPHATASE"/>
    <property type="match status" value="1"/>
</dbReference>
<keyword evidence="1" id="KW-0378">Hydrolase</keyword>
<evidence type="ECO:0000313" key="1">
    <source>
        <dbReference type="EMBL" id="APG08063.1"/>
    </source>
</evidence>
<evidence type="ECO:0000313" key="2">
    <source>
        <dbReference type="Proteomes" id="UP000181962"/>
    </source>
</evidence>
<dbReference type="Proteomes" id="UP000181962">
    <property type="component" value="Chromosome"/>
</dbReference>
<dbReference type="PANTHER" id="PTHR43611:SF3">
    <property type="entry name" value="FLAVIN MONONUCLEOTIDE HYDROLASE 1, CHLOROPLATIC"/>
    <property type="match status" value="1"/>
</dbReference>
<proteinExistence type="predicted"/>
<dbReference type="SFLD" id="SFLDG01129">
    <property type="entry name" value="C1.5:_HAD__Beta-PGM__Phosphata"/>
    <property type="match status" value="1"/>
</dbReference>
<dbReference type="InterPro" id="IPR023214">
    <property type="entry name" value="HAD_sf"/>
</dbReference>
<dbReference type="Pfam" id="PF00702">
    <property type="entry name" value="Hydrolase"/>
    <property type="match status" value="1"/>
</dbReference>